<evidence type="ECO:0000313" key="2">
    <source>
        <dbReference type="Proteomes" id="UP000032300"/>
    </source>
</evidence>
<proteinExistence type="predicted"/>
<organism evidence="1 2">
    <name type="scientific">Sphingomonas hengshuiensis</name>
    <dbReference type="NCBI Taxonomy" id="1609977"/>
    <lineage>
        <taxon>Bacteria</taxon>
        <taxon>Pseudomonadati</taxon>
        <taxon>Pseudomonadota</taxon>
        <taxon>Alphaproteobacteria</taxon>
        <taxon>Sphingomonadales</taxon>
        <taxon>Sphingomonadaceae</taxon>
        <taxon>Sphingomonas</taxon>
    </lineage>
</organism>
<gene>
    <name evidence="1" type="ORF">TS85_19075</name>
</gene>
<sequence length="67" mass="6961">MPVGVDPGVRFEDRQKLECGAAKAVGGVGGKAKRAHQVALRQGSAGSWQVSGIWEAADISGRAWIVS</sequence>
<reference evidence="1 2" key="1">
    <citation type="journal article" date="2015" name="Int. J. Syst. Evol. Microbiol.">
        <title>Sphingomonas hengshuiensis sp. nov., isolated from lake wetland.</title>
        <authorList>
            <person name="Wei S."/>
            <person name="Wang T."/>
            <person name="Liu H."/>
            <person name="Zhang C."/>
            <person name="Guo J."/>
            <person name="Wang Q."/>
            <person name="Liang K."/>
            <person name="Zhang Z."/>
        </authorList>
    </citation>
    <scope>NUCLEOTIDE SEQUENCE [LARGE SCALE GENOMIC DNA]</scope>
    <source>
        <strain evidence="1 2">WHSC-8</strain>
    </source>
</reference>
<dbReference type="AlphaFoldDB" id="A0A7U4LGD4"/>
<accession>A0A7U4LGD4</accession>
<dbReference type="KEGG" id="sphi:TS85_19075"/>
<evidence type="ECO:0000313" key="1">
    <source>
        <dbReference type="EMBL" id="AJP73437.1"/>
    </source>
</evidence>
<dbReference type="Proteomes" id="UP000032300">
    <property type="component" value="Chromosome"/>
</dbReference>
<keyword evidence="2" id="KW-1185">Reference proteome</keyword>
<dbReference type="EMBL" id="CP010836">
    <property type="protein sequence ID" value="AJP73437.1"/>
    <property type="molecule type" value="Genomic_DNA"/>
</dbReference>
<protein>
    <submittedName>
        <fullName evidence="1">Uncharacterized protein</fullName>
    </submittedName>
</protein>
<reference evidence="1 2" key="2">
    <citation type="submission" date="2015-02" db="EMBL/GenBank/DDBJ databases">
        <title>The complete genome of Sphingomonas hengshuiensis sp. WHSC-8 isolated from soil of Hengshui Lake.</title>
        <authorList>
            <person name="Wei S."/>
            <person name="Guo J."/>
            <person name="Su C."/>
            <person name="Wu R."/>
            <person name="Zhang Z."/>
            <person name="Liang K."/>
            <person name="Li H."/>
            <person name="Wang T."/>
            <person name="Liu H."/>
            <person name="Zhang C."/>
            <person name="Li Z."/>
            <person name="Wang Q."/>
            <person name="Meng J."/>
        </authorList>
    </citation>
    <scope>NUCLEOTIDE SEQUENCE [LARGE SCALE GENOMIC DNA]</scope>
    <source>
        <strain evidence="1 2">WHSC-8</strain>
    </source>
</reference>
<name>A0A7U4LGD4_9SPHN</name>